<feature type="domain" description="GH84" evidence="5">
    <location>
        <begin position="40"/>
        <end position="118"/>
    </location>
</feature>
<protein>
    <submittedName>
        <fullName evidence="6">Bifunctional protein NCOAT</fullName>
    </submittedName>
</protein>
<dbReference type="InterPro" id="IPR017853">
    <property type="entry name" value="GH"/>
</dbReference>
<dbReference type="GO" id="GO:0009100">
    <property type="term" value="P:glycoprotein metabolic process"/>
    <property type="evidence" value="ECO:0007669"/>
    <property type="project" value="TreeGrafter"/>
</dbReference>
<evidence type="ECO:0000256" key="4">
    <source>
        <dbReference type="SAM" id="MobiDB-lite"/>
    </source>
</evidence>
<dbReference type="GO" id="GO:0016231">
    <property type="term" value="F:beta-N-acetylglucosaminidase activity"/>
    <property type="evidence" value="ECO:0007669"/>
    <property type="project" value="TreeGrafter"/>
</dbReference>
<keyword evidence="2" id="KW-0378">Hydrolase</keyword>
<gene>
    <name evidence="6" type="primary">NCOAT</name>
</gene>
<dbReference type="Pfam" id="PF07555">
    <property type="entry name" value="NAGidase"/>
    <property type="match status" value="1"/>
</dbReference>
<evidence type="ECO:0000256" key="2">
    <source>
        <dbReference type="ARBA" id="ARBA00022801"/>
    </source>
</evidence>
<evidence type="ECO:0000256" key="1">
    <source>
        <dbReference type="ARBA" id="ARBA00022729"/>
    </source>
</evidence>
<name>W8B950_CERCA</name>
<evidence type="ECO:0000313" key="6">
    <source>
        <dbReference type="EMBL" id="JAB97780.1"/>
    </source>
</evidence>
<organism evidence="6">
    <name type="scientific">Ceratitis capitata</name>
    <name type="common">Mediterranean fruit fly</name>
    <name type="synonym">Tephritis capitata</name>
    <dbReference type="NCBI Taxonomy" id="7213"/>
    <lineage>
        <taxon>Eukaryota</taxon>
        <taxon>Metazoa</taxon>
        <taxon>Ecdysozoa</taxon>
        <taxon>Arthropoda</taxon>
        <taxon>Hexapoda</taxon>
        <taxon>Insecta</taxon>
        <taxon>Pterygota</taxon>
        <taxon>Neoptera</taxon>
        <taxon>Endopterygota</taxon>
        <taxon>Diptera</taxon>
        <taxon>Brachycera</taxon>
        <taxon>Muscomorpha</taxon>
        <taxon>Tephritoidea</taxon>
        <taxon>Tephritidae</taxon>
        <taxon>Ceratitis</taxon>
        <taxon>Ceratitis</taxon>
    </lineage>
</organism>
<feature type="region of interest" description="Disordered" evidence="4">
    <location>
        <begin position="1"/>
        <end position="35"/>
    </location>
</feature>
<reference evidence="6" key="1">
    <citation type="submission" date="2013-07" db="EMBL/GenBank/DDBJ databases">
        <authorList>
            <person name="Geib S."/>
        </authorList>
    </citation>
    <scope>NUCLEOTIDE SEQUENCE</scope>
</reference>
<dbReference type="Gene3D" id="3.20.20.80">
    <property type="entry name" value="Glycosidases"/>
    <property type="match status" value="1"/>
</dbReference>
<dbReference type="PANTHER" id="PTHR13170">
    <property type="entry name" value="O-GLCNACASE"/>
    <property type="match status" value="1"/>
</dbReference>
<accession>W8B950</accession>
<evidence type="ECO:0000256" key="3">
    <source>
        <dbReference type="ARBA" id="ARBA00023295"/>
    </source>
</evidence>
<sequence length="118" mass="14306">MEETLNLEVEETMCDEKQSGESSSATTTNEKRERKERRNFICGVIEGFYGRPWTTEQRKDLFRKMKKWGMDSYVYAPKDDYKHRAYWRELYTVEEADHLTSILMKHKYTKIPFSKNRF</sequence>
<dbReference type="PANTHER" id="PTHR13170:SF16">
    <property type="entry name" value="PROTEIN O-GLCNACASE"/>
    <property type="match status" value="1"/>
</dbReference>
<dbReference type="InterPro" id="IPR051822">
    <property type="entry name" value="Glycosyl_Hydrolase_84"/>
</dbReference>
<keyword evidence="1" id="KW-0732">Signal</keyword>
<dbReference type="PROSITE" id="PS52009">
    <property type="entry name" value="GH84"/>
    <property type="match status" value="1"/>
</dbReference>
<dbReference type="AlphaFoldDB" id="W8B950"/>
<reference evidence="6" key="2">
    <citation type="journal article" date="2014" name="BMC Genomics">
        <title>A genomic perspective to assessing quality of mass-reared SIT flies used in Mediterranean fruit fly (Ceratitis capitata) eradication in California.</title>
        <authorList>
            <person name="Calla B."/>
            <person name="Hall B."/>
            <person name="Hou S."/>
            <person name="Geib S.M."/>
        </authorList>
    </citation>
    <scope>NUCLEOTIDE SEQUENCE</scope>
</reference>
<dbReference type="EMBL" id="GAMC01008775">
    <property type="protein sequence ID" value="JAB97780.1"/>
    <property type="molecule type" value="mRNA"/>
</dbReference>
<proteinExistence type="evidence at transcript level"/>
<dbReference type="InterPro" id="IPR011496">
    <property type="entry name" value="O-GlcNAcase_cat"/>
</dbReference>
<keyword evidence="3" id="KW-0326">Glycosidase</keyword>
<dbReference type="OrthoDB" id="9975416at2759"/>
<evidence type="ECO:0000259" key="5">
    <source>
        <dbReference type="PROSITE" id="PS52009"/>
    </source>
</evidence>
<dbReference type="SUPFAM" id="SSF51445">
    <property type="entry name" value="(Trans)glycosidases"/>
    <property type="match status" value="1"/>
</dbReference>
<feature type="compositionally biased region" description="Acidic residues" evidence="4">
    <location>
        <begin position="1"/>
        <end position="13"/>
    </location>
</feature>